<dbReference type="EMBL" id="UFQT01001496">
    <property type="protein sequence ID" value="SSX30810.1"/>
    <property type="molecule type" value="Genomic_DNA"/>
</dbReference>
<organism evidence="2">
    <name type="scientific">Culicoides sonorensis</name>
    <name type="common">Biting midge</name>
    <dbReference type="NCBI Taxonomy" id="179676"/>
    <lineage>
        <taxon>Eukaryota</taxon>
        <taxon>Metazoa</taxon>
        <taxon>Ecdysozoa</taxon>
        <taxon>Arthropoda</taxon>
        <taxon>Hexapoda</taxon>
        <taxon>Insecta</taxon>
        <taxon>Pterygota</taxon>
        <taxon>Neoptera</taxon>
        <taxon>Endopterygota</taxon>
        <taxon>Diptera</taxon>
        <taxon>Nematocera</taxon>
        <taxon>Chironomoidea</taxon>
        <taxon>Ceratopogonidae</taxon>
        <taxon>Ceratopogoninae</taxon>
        <taxon>Culicoides</taxon>
        <taxon>Monoculicoides</taxon>
    </lineage>
</organism>
<name>A0A336MLJ1_CULSO</name>
<reference evidence="2" key="2">
    <citation type="submission" date="2018-07" db="EMBL/GenBank/DDBJ databases">
        <authorList>
            <person name="Quirk P.G."/>
            <person name="Krulwich T.A."/>
        </authorList>
    </citation>
    <scope>NUCLEOTIDE SEQUENCE</scope>
</reference>
<proteinExistence type="predicted"/>
<dbReference type="VEuPathDB" id="VectorBase:CSON002890"/>
<protein>
    <submittedName>
        <fullName evidence="2">CSON002890 protein</fullName>
    </submittedName>
</protein>
<accession>A0A336MLJ1</accession>
<sequence length="60" mass="7225">MKFYYTTNYKYSGTTFGFLELNWNRTLSMSSLIFILYYCSDLIIAPQDKIEKMIQTKYVK</sequence>
<reference evidence="1" key="1">
    <citation type="submission" date="2018-04" db="EMBL/GenBank/DDBJ databases">
        <authorList>
            <person name="Go L.Y."/>
            <person name="Mitchell J.A."/>
        </authorList>
    </citation>
    <scope>NUCLEOTIDE SEQUENCE</scope>
    <source>
        <tissue evidence="1">Whole organism</tissue>
    </source>
</reference>
<dbReference type="EMBL" id="UFQS01001496">
    <property type="protein sequence ID" value="SSX11241.1"/>
    <property type="molecule type" value="Genomic_DNA"/>
</dbReference>
<dbReference type="AlphaFoldDB" id="A0A336MLJ1"/>
<evidence type="ECO:0000313" key="2">
    <source>
        <dbReference type="EMBL" id="SSX30810.1"/>
    </source>
</evidence>
<evidence type="ECO:0000313" key="1">
    <source>
        <dbReference type="EMBL" id="SSX11241.1"/>
    </source>
</evidence>
<gene>
    <name evidence="2" type="primary">CSON002890</name>
</gene>